<dbReference type="STRING" id="137658.SAMN05216186_11431"/>
<evidence type="ECO:0000256" key="5">
    <source>
        <dbReference type="ARBA" id="ARBA00022553"/>
    </source>
</evidence>
<evidence type="ECO:0000259" key="18">
    <source>
        <dbReference type="PROSITE" id="PS50885"/>
    </source>
</evidence>
<dbReference type="SUPFAM" id="SSF55874">
    <property type="entry name" value="ATPase domain of HSP90 chaperone/DNA topoisomerase II/histidine kinase"/>
    <property type="match status" value="1"/>
</dbReference>
<keyword evidence="15" id="KW-0175">Coiled coil</keyword>
<keyword evidence="7 16" id="KW-0812">Transmembrane</keyword>
<dbReference type="EC" id="2.7.13.3" evidence="14"/>
<dbReference type="InterPro" id="IPR003660">
    <property type="entry name" value="HAMP_dom"/>
</dbReference>
<evidence type="ECO:0000256" key="9">
    <source>
        <dbReference type="ARBA" id="ARBA00022777"/>
    </source>
</evidence>
<evidence type="ECO:0000259" key="17">
    <source>
        <dbReference type="PROSITE" id="PS50109"/>
    </source>
</evidence>
<evidence type="ECO:0000256" key="15">
    <source>
        <dbReference type="SAM" id="Coils"/>
    </source>
</evidence>
<dbReference type="InterPro" id="IPR036890">
    <property type="entry name" value="HATPase_C_sf"/>
</dbReference>
<dbReference type="RefSeq" id="WP_244506002.1">
    <property type="nucleotide sequence ID" value="NZ_FNFD01000014.1"/>
</dbReference>
<dbReference type="SUPFAM" id="SSF55781">
    <property type="entry name" value="GAF domain-like"/>
    <property type="match status" value="1"/>
</dbReference>
<dbReference type="InterPro" id="IPR016380">
    <property type="entry name" value="Sig_transdc_His_kin_NarX/NarQ"/>
</dbReference>
<dbReference type="Proteomes" id="UP000198706">
    <property type="component" value="Unassembled WGS sequence"/>
</dbReference>
<evidence type="ECO:0000256" key="11">
    <source>
        <dbReference type="ARBA" id="ARBA00022989"/>
    </source>
</evidence>
<keyword evidence="8 14" id="KW-0547">Nucleotide-binding</keyword>
<keyword evidence="13 14" id="KW-0472">Membrane</keyword>
<dbReference type="GO" id="GO:0005886">
    <property type="term" value="C:plasma membrane"/>
    <property type="evidence" value="ECO:0007669"/>
    <property type="project" value="UniProtKB-SubCell"/>
</dbReference>
<evidence type="ECO:0000256" key="7">
    <source>
        <dbReference type="ARBA" id="ARBA00022692"/>
    </source>
</evidence>
<keyword evidence="6 14" id="KW-0808">Transferase</keyword>
<dbReference type="InterPro" id="IPR029095">
    <property type="entry name" value="NarX-like_N"/>
</dbReference>
<dbReference type="InterPro" id="IPR050482">
    <property type="entry name" value="Sensor_HK_TwoCompSys"/>
</dbReference>
<dbReference type="SUPFAM" id="SSF158472">
    <property type="entry name" value="HAMP domain-like"/>
    <property type="match status" value="1"/>
</dbReference>
<feature type="transmembrane region" description="Helical" evidence="16">
    <location>
        <begin position="20"/>
        <end position="41"/>
    </location>
</feature>
<protein>
    <recommendedName>
        <fullName evidence="14">Sensor protein</fullName>
        <ecNumber evidence="14">2.7.13.3</ecNumber>
    </recommendedName>
</protein>
<evidence type="ECO:0000313" key="20">
    <source>
        <dbReference type="Proteomes" id="UP000198706"/>
    </source>
</evidence>
<feature type="coiled-coil region" evidence="15">
    <location>
        <begin position="223"/>
        <end position="257"/>
    </location>
</feature>
<feature type="transmembrane region" description="Helical" evidence="16">
    <location>
        <begin position="164"/>
        <end position="184"/>
    </location>
</feature>
<keyword evidence="9 14" id="KW-0418">Kinase</keyword>
<proteinExistence type="predicted"/>
<dbReference type="InterPro" id="IPR011712">
    <property type="entry name" value="Sig_transdc_His_kin_sub3_dim/P"/>
</dbReference>
<dbReference type="EMBL" id="FNFD01000014">
    <property type="protein sequence ID" value="SDL05068.1"/>
    <property type="molecule type" value="Genomic_DNA"/>
</dbReference>
<dbReference type="Pfam" id="PF02518">
    <property type="entry name" value="HATPase_c"/>
    <property type="match status" value="1"/>
</dbReference>
<organism evidence="19 20">
    <name type="scientific">Pseudomonas indica</name>
    <dbReference type="NCBI Taxonomy" id="137658"/>
    <lineage>
        <taxon>Bacteria</taxon>
        <taxon>Pseudomonadati</taxon>
        <taxon>Pseudomonadota</taxon>
        <taxon>Gammaproteobacteria</taxon>
        <taxon>Pseudomonadales</taxon>
        <taxon>Pseudomonadaceae</taxon>
        <taxon>Pseudomonas</taxon>
    </lineage>
</organism>
<evidence type="ECO:0000313" key="19">
    <source>
        <dbReference type="EMBL" id="SDL05068.1"/>
    </source>
</evidence>
<dbReference type="CDD" id="cd19408">
    <property type="entry name" value="NarX_NarQ_sensor"/>
    <property type="match status" value="1"/>
</dbReference>
<keyword evidence="5" id="KW-0597">Phosphoprotein</keyword>
<dbReference type="CDD" id="cd16917">
    <property type="entry name" value="HATPase_UhpB-NarQ-NarX-like"/>
    <property type="match status" value="1"/>
</dbReference>
<dbReference type="SMART" id="SM00304">
    <property type="entry name" value="HAMP"/>
    <property type="match status" value="1"/>
</dbReference>
<keyword evidence="12 14" id="KW-0902">Two-component regulatory system</keyword>
<evidence type="ECO:0000256" key="10">
    <source>
        <dbReference type="ARBA" id="ARBA00022840"/>
    </source>
</evidence>
<dbReference type="PROSITE" id="PS50885">
    <property type="entry name" value="HAMP"/>
    <property type="match status" value="1"/>
</dbReference>
<evidence type="ECO:0000256" key="6">
    <source>
        <dbReference type="ARBA" id="ARBA00022679"/>
    </source>
</evidence>
<keyword evidence="20" id="KW-1185">Reference proteome</keyword>
<evidence type="ECO:0000256" key="13">
    <source>
        <dbReference type="ARBA" id="ARBA00023136"/>
    </source>
</evidence>
<gene>
    <name evidence="19" type="ORF">SAMN05216186_11431</name>
</gene>
<accession>A0A1G9GWM2</accession>
<dbReference type="Gene3D" id="3.30.565.10">
    <property type="entry name" value="Histidine kinase-like ATPase, C-terminal domain"/>
    <property type="match status" value="1"/>
</dbReference>
<sequence>MNSSEDALPASRHSIVLHTTLAFVIIIGVTLASMLGGLYMADAIEGDAAAINKAGSLRMQSYRLALLADLGNPLELSEAVDEFEHTLQAPVLLQALRRHRNQPLTELHQRTLRHWALQMRPLLTSQPVDSAGFRREVTPFVQELNQFVGTLQVQSEGKLEVIRALQVGTLFVTVLIAFVVVYGIHNNLVTPLKELVSLARQIGRGHFRVKANYQGDNELGLLAATLNQMSDELANLYEHLERKVDEKTAALQRSNQSLQLLFNSARALYTCPDEPTALIGSLLAGVQNTLKSGPVSLCLNSDPAFGSHTAISSVNLQPPEYCSLPDCDQCPVKQTGVTPGGAQTLSFPLRANNTELGSLRVEQTVGERLEDWQQQLLATLADLFAASLGLSRLGQQQARLALMEERAVIARELHDSLAQALSYQKLQLTRLKKQIANQHPSEALETTLGEIQGGLNAAYRQLRELLTTFRIKMDAPGLAPAVQATIKEFGSHSGVEIDLDYALGHCPLSPNEEIHCLQILREALSNVIKHAQAKHCRLALYQDRQGIVHIRVDDDGIGIPTLESPGGHYGLSILHERAGSLHGRVEVGRRPEGGTRVHLTFLPDYRRINVTPEPDTAPAEPLALRSP</sequence>
<feature type="domain" description="HAMP" evidence="18">
    <location>
        <begin position="186"/>
        <end position="238"/>
    </location>
</feature>
<evidence type="ECO:0000256" key="12">
    <source>
        <dbReference type="ARBA" id="ARBA00023012"/>
    </source>
</evidence>
<evidence type="ECO:0000256" key="8">
    <source>
        <dbReference type="ARBA" id="ARBA00022741"/>
    </source>
</evidence>
<dbReference type="InterPro" id="IPR005467">
    <property type="entry name" value="His_kinase_dom"/>
</dbReference>
<dbReference type="GO" id="GO:0005524">
    <property type="term" value="F:ATP binding"/>
    <property type="evidence" value="ECO:0007669"/>
    <property type="project" value="UniProtKB-UniRule"/>
</dbReference>
<reference evidence="19 20" key="1">
    <citation type="submission" date="2016-10" db="EMBL/GenBank/DDBJ databases">
        <authorList>
            <person name="de Groot N.N."/>
        </authorList>
    </citation>
    <scope>NUCLEOTIDE SEQUENCE [LARGE SCALE GENOMIC DNA]</scope>
    <source>
        <strain evidence="19 20">JCM 21544</strain>
    </source>
</reference>
<dbReference type="InterPro" id="IPR042295">
    <property type="entry name" value="NarX-like_N_sf"/>
</dbReference>
<dbReference type="GO" id="GO:0046983">
    <property type="term" value="F:protein dimerization activity"/>
    <property type="evidence" value="ECO:0007669"/>
    <property type="project" value="UniProtKB-UniRule"/>
</dbReference>
<dbReference type="Pfam" id="PF13675">
    <property type="entry name" value="PilJ"/>
    <property type="match status" value="1"/>
</dbReference>
<dbReference type="PANTHER" id="PTHR24421:SF10">
    <property type="entry name" value="NITRATE_NITRITE SENSOR PROTEIN NARQ"/>
    <property type="match status" value="1"/>
</dbReference>
<dbReference type="PIRSF" id="PIRSF003167">
    <property type="entry name" value="STHK_NarX/NarQ"/>
    <property type="match status" value="1"/>
</dbReference>
<name>A0A1G9GWM2_9PSED</name>
<keyword evidence="10 14" id="KW-0067">ATP-binding</keyword>
<evidence type="ECO:0000256" key="16">
    <source>
        <dbReference type="SAM" id="Phobius"/>
    </source>
</evidence>
<dbReference type="Pfam" id="PF00672">
    <property type="entry name" value="HAMP"/>
    <property type="match status" value="1"/>
</dbReference>
<dbReference type="Pfam" id="PF07730">
    <property type="entry name" value="HisKA_3"/>
    <property type="match status" value="1"/>
</dbReference>
<comment type="catalytic activity">
    <reaction evidence="1 14">
        <text>ATP + protein L-histidine = ADP + protein N-phospho-L-histidine.</text>
        <dbReference type="EC" id="2.7.13.3"/>
    </reaction>
</comment>
<dbReference type="Gene3D" id="6.10.340.10">
    <property type="match status" value="1"/>
</dbReference>
<dbReference type="SMART" id="SM00387">
    <property type="entry name" value="HATPase_c"/>
    <property type="match status" value="1"/>
</dbReference>
<evidence type="ECO:0000256" key="4">
    <source>
        <dbReference type="ARBA" id="ARBA00022519"/>
    </source>
</evidence>
<evidence type="ECO:0000256" key="3">
    <source>
        <dbReference type="ARBA" id="ARBA00022475"/>
    </source>
</evidence>
<keyword evidence="4 14" id="KW-0997">Cell inner membrane</keyword>
<keyword evidence="3 14" id="KW-1003">Cell membrane</keyword>
<dbReference type="Gene3D" id="1.20.5.1930">
    <property type="match status" value="1"/>
</dbReference>
<dbReference type="PROSITE" id="PS50109">
    <property type="entry name" value="HIS_KIN"/>
    <property type="match status" value="1"/>
</dbReference>
<dbReference type="GO" id="GO:0000155">
    <property type="term" value="F:phosphorelay sensor kinase activity"/>
    <property type="evidence" value="ECO:0007669"/>
    <property type="project" value="UniProtKB-UniRule"/>
</dbReference>
<feature type="domain" description="Histidine kinase" evidence="17">
    <location>
        <begin position="408"/>
        <end position="605"/>
    </location>
</feature>
<keyword evidence="11 16" id="KW-1133">Transmembrane helix</keyword>
<evidence type="ECO:0000256" key="14">
    <source>
        <dbReference type="PIRNR" id="PIRNR003167"/>
    </source>
</evidence>
<comment type="subcellular location">
    <subcellularLocation>
        <location evidence="2">Cell inner membrane</location>
        <topology evidence="2">Multi-pass membrane protein</topology>
    </subcellularLocation>
</comment>
<dbReference type="InterPro" id="IPR003594">
    <property type="entry name" value="HATPase_dom"/>
</dbReference>
<dbReference type="CDD" id="cd06225">
    <property type="entry name" value="HAMP"/>
    <property type="match status" value="1"/>
</dbReference>
<evidence type="ECO:0000256" key="2">
    <source>
        <dbReference type="ARBA" id="ARBA00004429"/>
    </source>
</evidence>
<evidence type="ECO:0000256" key="1">
    <source>
        <dbReference type="ARBA" id="ARBA00000085"/>
    </source>
</evidence>
<dbReference type="Gene3D" id="1.20.120.960">
    <property type="entry name" value="Histidine kinase NarX, sensor domain"/>
    <property type="match status" value="1"/>
</dbReference>
<dbReference type="PANTHER" id="PTHR24421">
    <property type="entry name" value="NITRATE/NITRITE SENSOR PROTEIN NARX-RELATED"/>
    <property type="match status" value="1"/>
</dbReference>
<dbReference type="AlphaFoldDB" id="A0A1G9GWM2"/>